<comment type="caution">
    <text evidence="2">The sequence shown here is derived from an EMBL/GenBank/DDBJ whole genome shotgun (WGS) entry which is preliminary data.</text>
</comment>
<dbReference type="Gene3D" id="3.10.129.10">
    <property type="entry name" value="Hotdog Thioesterase"/>
    <property type="match status" value="1"/>
</dbReference>
<organism evidence="2 3">
    <name type="scientific">Caecibacteroides pullorum</name>
    <dbReference type="NCBI Taxonomy" id="2725562"/>
    <lineage>
        <taxon>Bacteria</taxon>
        <taxon>Pseudomonadati</taxon>
        <taxon>Bacteroidota</taxon>
        <taxon>Bacteroidia</taxon>
        <taxon>Bacteroidales</taxon>
        <taxon>Bacteroidaceae</taxon>
        <taxon>Caecibacteroides</taxon>
    </lineage>
</organism>
<dbReference type="Proteomes" id="UP000698924">
    <property type="component" value="Unassembled WGS sequence"/>
</dbReference>
<dbReference type="AlphaFoldDB" id="A0AA40ZSJ7"/>
<reference evidence="2 3" key="1">
    <citation type="journal article" date="2021" name="Sci. Rep.">
        <title>The distribution of antibiotic resistance genes in chicken gut microbiota commensals.</title>
        <authorList>
            <person name="Juricova H."/>
            <person name="Matiasovicova J."/>
            <person name="Kubasova T."/>
            <person name="Cejkova D."/>
            <person name="Rychlik I."/>
        </authorList>
    </citation>
    <scope>NUCLEOTIDE SEQUENCE [LARGE SCALE GENOMIC DNA]</scope>
    <source>
        <strain evidence="2 3">An421</strain>
    </source>
</reference>
<feature type="domain" description="ApeI dehydratase-like" evidence="1">
    <location>
        <begin position="15"/>
        <end position="80"/>
    </location>
</feature>
<keyword evidence="3" id="KW-1185">Reference proteome</keyword>
<dbReference type="RefSeq" id="WP_021846259.1">
    <property type="nucleotide sequence ID" value="NZ_JAAZTS010000003.1"/>
</dbReference>
<dbReference type="EMBL" id="JACJMO010000003">
    <property type="protein sequence ID" value="MBM6856779.1"/>
    <property type="molecule type" value="Genomic_DNA"/>
</dbReference>
<accession>A0AA40ZSJ7</accession>
<gene>
    <name evidence="2" type="ORF">H6D15_04060</name>
</gene>
<name>A0AA40ZSJ7_9BACT</name>
<proteinExistence type="predicted"/>
<dbReference type="Pfam" id="PF22818">
    <property type="entry name" value="ApeI-like"/>
    <property type="match status" value="1"/>
</dbReference>
<dbReference type="InterPro" id="IPR054545">
    <property type="entry name" value="ApeI-like"/>
</dbReference>
<evidence type="ECO:0000313" key="3">
    <source>
        <dbReference type="Proteomes" id="UP000698924"/>
    </source>
</evidence>
<evidence type="ECO:0000313" key="2">
    <source>
        <dbReference type="EMBL" id="MBM6856779.1"/>
    </source>
</evidence>
<evidence type="ECO:0000259" key="1">
    <source>
        <dbReference type="Pfam" id="PF22818"/>
    </source>
</evidence>
<protein>
    <submittedName>
        <fullName evidence="2">Beta-hydroxyacyl-ACP dehydratase</fullName>
    </submittedName>
</protein>
<sequence>MKLEGYYYNLIDRNTDENGSTFRIALLKECDIYTGHFPGHPVCPGVCNMQIVKECAERLVGKTLHISYIRQCRLIALATPVICSELVVWIKLEPMEAGYSIVATIADAEHIYMEYKGNMTV</sequence>